<evidence type="ECO:0000313" key="2">
    <source>
        <dbReference type="Proteomes" id="UP000503349"/>
    </source>
</evidence>
<proteinExistence type="predicted"/>
<name>A0A6G1P7Z5_CHAAH</name>
<dbReference type="AlphaFoldDB" id="A0A6G1P7Z5"/>
<dbReference type="EMBL" id="CM015713">
    <property type="protein sequence ID" value="KAF3686313.1"/>
    <property type="molecule type" value="Genomic_DNA"/>
</dbReference>
<organism evidence="1 2">
    <name type="scientific">Channa argus</name>
    <name type="common">Northern snakehead</name>
    <name type="synonym">Ophicephalus argus</name>
    <dbReference type="NCBI Taxonomy" id="215402"/>
    <lineage>
        <taxon>Eukaryota</taxon>
        <taxon>Metazoa</taxon>
        <taxon>Chordata</taxon>
        <taxon>Craniata</taxon>
        <taxon>Vertebrata</taxon>
        <taxon>Euteleostomi</taxon>
        <taxon>Actinopterygii</taxon>
        <taxon>Neopterygii</taxon>
        <taxon>Teleostei</taxon>
        <taxon>Neoteleostei</taxon>
        <taxon>Acanthomorphata</taxon>
        <taxon>Anabantaria</taxon>
        <taxon>Anabantiformes</taxon>
        <taxon>Channoidei</taxon>
        <taxon>Channidae</taxon>
        <taxon>Channa</taxon>
    </lineage>
</organism>
<dbReference type="Proteomes" id="UP000503349">
    <property type="component" value="Chromosome 2"/>
</dbReference>
<protein>
    <submittedName>
        <fullName evidence="1">Uncharacterized protein</fullName>
    </submittedName>
</protein>
<keyword evidence="2" id="KW-1185">Reference proteome</keyword>
<gene>
    <name evidence="1" type="ORF">EXN66_Car001985</name>
</gene>
<accession>A0A6G1P7Z5</accession>
<evidence type="ECO:0000313" key="1">
    <source>
        <dbReference type="EMBL" id="KAF3686313.1"/>
    </source>
</evidence>
<reference evidence="1 2" key="1">
    <citation type="submission" date="2019-02" db="EMBL/GenBank/DDBJ databases">
        <title>Opniocepnalus argus genome.</title>
        <authorList>
            <person name="Zhou C."/>
            <person name="Xiao S."/>
        </authorList>
    </citation>
    <scope>NUCLEOTIDE SEQUENCE [LARGE SCALE GENOMIC DNA]</scope>
    <source>
        <strain evidence="1">OARG1902GOOAL</strain>
        <tissue evidence="1">Muscle</tissue>
    </source>
</reference>
<sequence>MFGRFLPAEVIKLGTRVCNPAVPEGFDLNPCGVQQWPQWASHLLILWGPQNHVKKLYIPSDQPL</sequence>
<reference evidence="2" key="2">
    <citation type="submission" date="2019-02" db="EMBL/GenBank/DDBJ databases">
        <title>Opniocepnalus argus Var Kimnra genome.</title>
        <authorList>
            <person name="Zhou C."/>
            <person name="Xiao S."/>
        </authorList>
    </citation>
    <scope>NUCLEOTIDE SEQUENCE [LARGE SCALE GENOMIC DNA]</scope>
</reference>